<evidence type="ECO:0000256" key="4">
    <source>
        <dbReference type="ARBA" id="ARBA00022496"/>
    </source>
</evidence>
<comment type="similarity">
    <text evidence="11 12">Belongs to the TonB-dependent receptor family.</text>
</comment>
<gene>
    <name evidence="15" type="ORF">ACFO3E_14655</name>
</gene>
<sequence>MASAAACVSTAGWAQTDIPSENEKALPADIIVTAGKREEKLKDVPMAVDVATGEQIEKFNLFDFKDVPALAPGLQIANTSGRVSIATLRGISFNPDIGGPAAVAVYYNEVPVDIQTVTTAIYDIGQVEVLRGPQGTLRGRTAPAGAITLTTRRADLDAADGYLQATVSNKHARNFQIAASTPLIENKLALRIAALVDRNRVNHVYNINRDEWSNQETESVRATLSFAPTERLRGNIMYQYLESDLVQNRAVMGTGNRPSLFSPFVTGPAISASDRLAVHEGQSFYTNRTHLVTADASFDLGSHLISVLGGYQYSNLNSRTDQDVGNAVQGYDQVLTVPNPTHVYTAEARVASAFEGMFNYTLGVFYNKTTSHSLSSIRVDSFFANRVPNTPFPASMFSLPLLAVVDIDNNTTDLAFFGQTRLQLTDKLRVELGARYTRVSATAQSFLEVTTTGGVGIPVPAGVIVPRAATVDPDFVTQINHPLTGTASISYDWTPDVTTYVTYGRSYRRGSAQLGVNSPLSSDLLVLNPERSDAVEAGLKAQLFNRRVSLNLAAFYQKFDGFVGLVTAPTSSARNGVIDGSANSISFNGDAISKGVEMQFDARPVDDWDISINASYANSHYDNALVPCRDSNGDGIPDTAGQPAVPIGQQVAFCQTSDRLANIPRFALSANSELRFSVGSLQPFFRGLVNYRPGFYSETADYRYKAFTNVNLFAGIRSHDAGWELTAFVKNLFNTTQITSASRAELQVATRFLVPGPAGNPAPFRSGYTAVSVNAPREFGLTANYRF</sequence>
<protein>
    <submittedName>
        <fullName evidence="15">TonB-dependent receptor</fullName>
    </submittedName>
</protein>
<dbReference type="PANTHER" id="PTHR32552:SF81">
    <property type="entry name" value="TONB-DEPENDENT OUTER MEMBRANE RECEPTOR"/>
    <property type="match status" value="1"/>
</dbReference>
<keyword evidence="6" id="KW-0408">Iron</keyword>
<keyword evidence="10 11" id="KW-0998">Cell outer membrane</keyword>
<dbReference type="InterPro" id="IPR039426">
    <property type="entry name" value="TonB-dep_rcpt-like"/>
</dbReference>
<keyword evidence="7" id="KW-0406">Ion transport</keyword>
<evidence type="ECO:0000256" key="8">
    <source>
        <dbReference type="ARBA" id="ARBA00023077"/>
    </source>
</evidence>
<name>A0ABV9F0N0_9SPHN</name>
<dbReference type="Pfam" id="PF00593">
    <property type="entry name" value="TonB_dep_Rec_b-barrel"/>
    <property type="match status" value="1"/>
</dbReference>
<keyword evidence="2 11" id="KW-0813">Transport</keyword>
<evidence type="ECO:0000256" key="5">
    <source>
        <dbReference type="ARBA" id="ARBA00022692"/>
    </source>
</evidence>
<evidence type="ECO:0000313" key="16">
    <source>
        <dbReference type="Proteomes" id="UP001595957"/>
    </source>
</evidence>
<keyword evidence="4" id="KW-0410">Iron transport</keyword>
<evidence type="ECO:0000259" key="14">
    <source>
        <dbReference type="Pfam" id="PF07715"/>
    </source>
</evidence>
<dbReference type="Gene3D" id="2.40.170.20">
    <property type="entry name" value="TonB-dependent receptor, beta-barrel domain"/>
    <property type="match status" value="1"/>
</dbReference>
<evidence type="ECO:0000256" key="10">
    <source>
        <dbReference type="ARBA" id="ARBA00023237"/>
    </source>
</evidence>
<keyword evidence="16" id="KW-1185">Reference proteome</keyword>
<dbReference type="InterPro" id="IPR037066">
    <property type="entry name" value="Plug_dom_sf"/>
</dbReference>
<comment type="subcellular location">
    <subcellularLocation>
        <location evidence="1 11">Cell outer membrane</location>
        <topology evidence="1 11">Multi-pass membrane protein</topology>
    </subcellularLocation>
</comment>
<dbReference type="SUPFAM" id="SSF56935">
    <property type="entry name" value="Porins"/>
    <property type="match status" value="1"/>
</dbReference>
<dbReference type="EMBL" id="JBHSFZ010000031">
    <property type="protein sequence ID" value="MFC4595425.1"/>
    <property type="molecule type" value="Genomic_DNA"/>
</dbReference>
<evidence type="ECO:0000256" key="2">
    <source>
        <dbReference type="ARBA" id="ARBA00022448"/>
    </source>
</evidence>
<evidence type="ECO:0000256" key="1">
    <source>
        <dbReference type="ARBA" id="ARBA00004571"/>
    </source>
</evidence>
<keyword evidence="9 11" id="KW-0472">Membrane</keyword>
<keyword evidence="8 12" id="KW-0798">TonB box</keyword>
<evidence type="ECO:0000256" key="12">
    <source>
        <dbReference type="RuleBase" id="RU003357"/>
    </source>
</evidence>
<evidence type="ECO:0000259" key="13">
    <source>
        <dbReference type="Pfam" id="PF00593"/>
    </source>
</evidence>
<feature type="domain" description="TonB-dependent receptor-like beta-barrel" evidence="13">
    <location>
        <begin position="253"/>
        <end position="732"/>
    </location>
</feature>
<dbReference type="InterPro" id="IPR036942">
    <property type="entry name" value="Beta-barrel_TonB_sf"/>
</dbReference>
<dbReference type="Pfam" id="PF07715">
    <property type="entry name" value="Plug"/>
    <property type="match status" value="1"/>
</dbReference>
<dbReference type="Gene3D" id="2.170.130.10">
    <property type="entry name" value="TonB-dependent receptor, plug domain"/>
    <property type="match status" value="1"/>
</dbReference>
<dbReference type="PANTHER" id="PTHR32552">
    <property type="entry name" value="FERRICHROME IRON RECEPTOR-RELATED"/>
    <property type="match status" value="1"/>
</dbReference>
<keyword evidence="5 11" id="KW-0812">Transmembrane</keyword>
<reference evidence="16" key="1">
    <citation type="journal article" date="2019" name="Int. J. Syst. Evol. Microbiol.">
        <title>The Global Catalogue of Microorganisms (GCM) 10K type strain sequencing project: providing services to taxonomists for standard genome sequencing and annotation.</title>
        <authorList>
            <consortium name="The Broad Institute Genomics Platform"/>
            <consortium name="The Broad Institute Genome Sequencing Center for Infectious Disease"/>
            <person name="Wu L."/>
            <person name="Ma J."/>
        </authorList>
    </citation>
    <scope>NUCLEOTIDE SEQUENCE [LARGE SCALE GENOMIC DNA]</scope>
    <source>
        <strain evidence="16">NBRC 103632</strain>
    </source>
</reference>
<accession>A0ABV9F0N0</accession>
<keyword evidence="3 11" id="KW-1134">Transmembrane beta strand</keyword>
<dbReference type="InterPro" id="IPR000531">
    <property type="entry name" value="Beta-barrel_TonB"/>
</dbReference>
<feature type="domain" description="TonB-dependent receptor plug" evidence="14">
    <location>
        <begin position="41"/>
        <end position="146"/>
    </location>
</feature>
<dbReference type="InterPro" id="IPR012910">
    <property type="entry name" value="Plug_dom"/>
</dbReference>
<evidence type="ECO:0000256" key="9">
    <source>
        <dbReference type="ARBA" id="ARBA00023136"/>
    </source>
</evidence>
<evidence type="ECO:0000256" key="7">
    <source>
        <dbReference type="ARBA" id="ARBA00023065"/>
    </source>
</evidence>
<keyword evidence="15" id="KW-0675">Receptor</keyword>
<evidence type="ECO:0000256" key="3">
    <source>
        <dbReference type="ARBA" id="ARBA00022452"/>
    </source>
</evidence>
<dbReference type="PROSITE" id="PS52016">
    <property type="entry name" value="TONB_DEPENDENT_REC_3"/>
    <property type="match status" value="1"/>
</dbReference>
<evidence type="ECO:0000313" key="15">
    <source>
        <dbReference type="EMBL" id="MFC4595425.1"/>
    </source>
</evidence>
<proteinExistence type="inferred from homology"/>
<dbReference type="Proteomes" id="UP001595957">
    <property type="component" value="Unassembled WGS sequence"/>
</dbReference>
<comment type="caution">
    <text evidence="15">The sequence shown here is derived from an EMBL/GenBank/DDBJ whole genome shotgun (WGS) entry which is preliminary data.</text>
</comment>
<organism evidence="15 16">
    <name type="scientific">Sphingobium tyrosinilyticum</name>
    <dbReference type="NCBI Taxonomy" id="2715436"/>
    <lineage>
        <taxon>Bacteria</taxon>
        <taxon>Pseudomonadati</taxon>
        <taxon>Pseudomonadota</taxon>
        <taxon>Alphaproteobacteria</taxon>
        <taxon>Sphingomonadales</taxon>
        <taxon>Sphingomonadaceae</taxon>
        <taxon>Sphingobium</taxon>
    </lineage>
</organism>
<evidence type="ECO:0000256" key="6">
    <source>
        <dbReference type="ARBA" id="ARBA00023004"/>
    </source>
</evidence>
<evidence type="ECO:0000256" key="11">
    <source>
        <dbReference type="PROSITE-ProRule" id="PRU01360"/>
    </source>
</evidence>
<dbReference type="RefSeq" id="WP_380805593.1">
    <property type="nucleotide sequence ID" value="NZ_JBHSFZ010000031.1"/>
</dbReference>